<proteinExistence type="predicted"/>
<evidence type="ECO:0000259" key="1">
    <source>
        <dbReference type="Pfam" id="PF26353"/>
    </source>
</evidence>
<reference evidence="2 3" key="1">
    <citation type="submission" date="2020-07" db="EMBL/GenBank/DDBJ databases">
        <title>Alkalicella. sp. LB2 genome.</title>
        <authorList>
            <person name="Postec A."/>
            <person name="Quemeneur M."/>
        </authorList>
    </citation>
    <scope>NUCLEOTIDE SEQUENCE [LARGE SCALE GENOMIC DNA]</scope>
    <source>
        <strain evidence="2 3">LB2</strain>
    </source>
</reference>
<dbReference type="PROSITE" id="PS51257">
    <property type="entry name" value="PROKAR_LIPOPROTEIN"/>
    <property type="match status" value="1"/>
</dbReference>
<sequence length="138" mass="15467">MRKGGIFVNLILLVAILVGCQQNTNKSLNPNNISMITISIFKGFAQISDELIVTITDKQEIDKIVEMVEKAKPMEGILDVAAMHYDIKITYGDKSIKGYHVYLGEENGTILDVENTGQGYMISKKYLEIFKEIIGHQN</sequence>
<gene>
    <name evidence="2" type="ORF">HYG86_05185</name>
</gene>
<protein>
    <recommendedName>
        <fullName evidence="1">YhfM-like domain-containing protein</fullName>
    </recommendedName>
</protein>
<keyword evidence="3" id="KW-1185">Reference proteome</keyword>
<dbReference type="KEGG" id="acae:HYG86_05185"/>
<dbReference type="InterPro" id="IPR058780">
    <property type="entry name" value="YhfM-like_dom"/>
</dbReference>
<organism evidence="2 3">
    <name type="scientific">Alkalicella caledoniensis</name>
    <dbReference type="NCBI Taxonomy" id="2731377"/>
    <lineage>
        <taxon>Bacteria</taxon>
        <taxon>Bacillati</taxon>
        <taxon>Bacillota</taxon>
        <taxon>Clostridia</taxon>
        <taxon>Eubacteriales</taxon>
        <taxon>Proteinivoracaceae</taxon>
        <taxon>Alkalicella</taxon>
    </lineage>
</organism>
<dbReference type="EMBL" id="CP058559">
    <property type="protein sequence ID" value="QNO14207.1"/>
    <property type="molecule type" value="Genomic_DNA"/>
</dbReference>
<name>A0A7G9W695_ALKCA</name>
<dbReference type="Pfam" id="PF26353">
    <property type="entry name" value="YhfM"/>
    <property type="match status" value="1"/>
</dbReference>
<dbReference type="Proteomes" id="UP000516160">
    <property type="component" value="Chromosome"/>
</dbReference>
<feature type="domain" description="YhfM-like" evidence="1">
    <location>
        <begin position="52"/>
        <end position="134"/>
    </location>
</feature>
<dbReference type="AlphaFoldDB" id="A0A7G9W695"/>
<dbReference type="RefSeq" id="WP_213167865.1">
    <property type="nucleotide sequence ID" value="NZ_CP058559.1"/>
</dbReference>
<accession>A0A7G9W695</accession>
<evidence type="ECO:0000313" key="3">
    <source>
        <dbReference type="Proteomes" id="UP000516160"/>
    </source>
</evidence>
<evidence type="ECO:0000313" key="2">
    <source>
        <dbReference type="EMBL" id="QNO14207.1"/>
    </source>
</evidence>